<dbReference type="EMBL" id="JANBPT010000015">
    <property type="protein sequence ID" value="KAJ1930127.1"/>
    <property type="molecule type" value="Genomic_DNA"/>
</dbReference>
<feature type="compositionally biased region" description="Polar residues" evidence="6">
    <location>
        <begin position="242"/>
        <end position="252"/>
    </location>
</feature>
<accession>A0A9W8E3B3</accession>
<sequence>MSAASDERRPSEVLPSIKCSSCGEDVNLAYLSLHICGREPPSSPPPPAAQPREAASTGSPFAHQHTTDRPRMSRAPSGFTRRYYSIRRQKSRIRKTDSLASTAMKYPPSQMSFFQKPSLAYLHMEEVNPRDSLEIQELVSKLGRDNSTRSTHQHEYSTSIGFSDAGTLVADVEPPRSHPTSSHSKDPTPSLSPTIPSRLSSTRSTAAQPPRHPALAARAPTIRLSRRRPSSTTLLVPPGLNRNGSRKGTTPGLSFKELTDSLDSDLTLATGARQLEPRAPTVSRALDLTQPLDMLEFGFSKLRLRTEPAPSAFSPRIGAHTAQSLRELASNPYAIKLKAPKKLSPPTELGKPISPPLTPTLDHRNPSSLTASAVFSPTSTAAPTPNSQPPASLPTATRRNRDPSPTPRGRSAEPALLSDGLVTPPFTRSNTSVSQASTMSGDSAGDGSTRRGARKPFNQHKLTQLDDLLSDIMLEIQTLKADHQAHPPHTTGPQGELLTPTCQLCRTPILNTPLTLAENPHSAFFHRQCFRCAHCRCLLKNSHGCYGTENGRFYCLAHFPSQQQQERAAPPLLPEPAPAPKVTPSTPVMRNPPSGGPVSSQGLRPPATAAPRPAGGSVPASPHPTPCGYCTQPILPPSSAVAAFGRHWHPEHYRCSVCRKPADASNSRSLGVLLREHQGRLYCPDDFARAFAKLPAGPHHPPPPQSSAQPSAAPARSAPSPVTPPAPSSVPPPAMVPCAGCRQLVRDGEALFALNAKWHPQCFNCQVCHQTFPDNSFYVFRNRPHCRYHYHMLNHSLCTRCRKPIEGPCAQVVEGRFHPACFTCQTCHAPLRDVYYNVESTFYCEHHLEQAQKSSKTRADRRRTLFRDL</sequence>
<protein>
    <recommendedName>
        <fullName evidence="7">LIM zinc-binding domain-containing protein</fullName>
    </recommendedName>
</protein>
<evidence type="ECO:0000313" key="8">
    <source>
        <dbReference type="EMBL" id="KAJ1930127.1"/>
    </source>
</evidence>
<feature type="domain" description="LIM zinc-binding" evidence="7">
    <location>
        <begin position="797"/>
        <end position="854"/>
    </location>
</feature>
<dbReference type="SMART" id="SM00132">
    <property type="entry name" value="LIM"/>
    <property type="match status" value="4"/>
</dbReference>
<reference evidence="8" key="1">
    <citation type="submission" date="2022-07" db="EMBL/GenBank/DDBJ databases">
        <title>Phylogenomic reconstructions and comparative analyses of Kickxellomycotina fungi.</title>
        <authorList>
            <person name="Reynolds N.K."/>
            <person name="Stajich J.E."/>
            <person name="Barry K."/>
            <person name="Grigoriev I.V."/>
            <person name="Crous P."/>
            <person name="Smith M.E."/>
        </authorList>
    </citation>
    <scope>NUCLEOTIDE SEQUENCE</scope>
    <source>
        <strain evidence="8">RSA 861</strain>
    </source>
</reference>
<feature type="compositionally biased region" description="Low complexity" evidence="6">
    <location>
        <begin position="604"/>
        <end position="614"/>
    </location>
</feature>
<organism evidence="8 9">
    <name type="scientific">Tieghemiomyces parasiticus</name>
    <dbReference type="NCBI Taxonomy" id="78921"/>
    <lineage>
        <taxon>Eukaryota</taxon>
        <taxon>Fungi</taxon>
        <taxon>Fungi incertae sedis</taxon>
        <taxon>Zoopagomycota</taxon>
        <taxon>Kickxellomycotina</taxon>
        <taxon>Dimargaritomycetes</taxon>
        <taxon>Dimargaritales</taxon>
        <taxon>Dimargaritaceae</taxon>
        <taxon>Tieghemiomyces</taxon>
    </lineage>
</organism>
<keyword evidence="2" id="KW-0677">Repeat</keyword>
<feature type="compositionally biased region" description="Pro residues" evidence="6">
    <location>
        <begin position="571"/>
        <end position="581"/>
    </location>
</feature>
<feature type="compositionally biased region" description="Polar residues" evidence="6">
    <location>
        <begin position="178"/>
        <end position="205"/>
    </location>
</feature>
<feature type="compositionally biased region" description="Polar residues" evidence="6">
    <location>
        <begin position="366"/>
        <end position="385"/>
    </location>
</feature>
<feature type="region of interest" description="Disordered" evidence="6">
    <location>
        <begin position="566"/>
        <end position="622"/>
    </location>
</feature>
<dbReference type="GO" id="GO:0046872">
    <property type="term" value="F:metal ion binding"/>
    <property type="evidence" value="ECO:0007669"/>
    <property type="project" value="UniProtKB-KW"/>
</dbReference>
<feature type="compositionally biased region" description="Low complexity" evidence="6">
    <location>
        <begin position="206"/>
        <end position="223"/>
    </location>
</feature>
<dbReference type="SUPFAM" id="SSF57716">
    <property type="entry name" value="Glucocorticoid receptor-like (DNA-binding domain)"/>
    <property type="match status" value="2"/>
</dbReference>
<evidence type="ECO:0000256" key="3">
    <source>
        <dbReference type="ARBA" id="ARBA00022833"/>
    </source>
</evidence>
<comment type="caution">
    <text evidence="8">The sequence shown here is derived from an EMBL/GenBank/DDBJ whole genome shotgun (WGS) entry which is preliminary data.</text>
</comment>
<evidence type="ECO:0000256" key="1">
    <source>
        <dbReference type="ARBA" id="ARBA00022723"/>
    </source>
</evidence>
<dbReference type="OrthoDB" id="1112565at2759"/>
<feature type="compositionally biased region" description="Low complexity" evidence="6">
    <location>
        <begin position="706"/>
        <end position="720"/>
    </location>
</feature>
<evidence type="ECO:0000256" key="5">
    <source>
        <dbReference type="PROSITE-ProRule" id="PRU00125"/>
    </source>
</evidence>
<feature type="domain" description="LIM zinc-binding" evidence="7">
    <location>
        <begin position="736"/>
        <end position="796"/>
    </location>
</feature>
<keyword evidence="9" id="KW-1185">Reference proteome</keyword>
<evidence type="ECO:0000313" key="9">
    <source>
        <dbReference type="Proteomes" id="UP001150569"/>
    </source>
</evidence>
<dbReference type="GO" id="GO:0005634">
    <property type="term" value="C:nucleus"/>
    <property type="evidence" value="ECO:0007669"/>
    <property type="project" value="TreeGrafter"/>
</dbReference>
<dbReference type="PROSITE" id="PS00478">
    <property type="entry name" value="LIM_DOMAIN_1"/>
    <property type="match status" value="2"/>
</dbReference>
<dbReference type="GO" id="GO:0003712">
    <property type="term" value="F:transcription coregulator activity"/>
    <property type="evidence" value="ECO:0007669"/>
    <property type="project" value="TreeGrafter"/>
</dbReference>
<gene>
    <name evidence="8" type="ORF">IWQ60_000601</name>
</gene>
<dbReference type="CDD" id="cd08368">
    <property type="entry name" value="LIM"/>
    <property type="match status" value="2"/>
</dbReference>
<dbReference type="AlphaFoldDB" id="A0A9W8E3B3"/>
<dbReference type="PROSITE" id="PS50023">
    <property type="entry name" value="LIM_DOMAIN_2"/>
    <property type="match status" value="4"/>
</dbReference>
<dbReference type="PANTHER" id="PTHR24205:SF16">
    <property type="entry name" value="GH01042P-RELATED"/>
    <property type="match status" value="1"/>
</dbReference>
<feature type="domain" description="LIM zinc-binding" evidence="7">
    <location>
        <begin position="500"/>
        <end position="565"/>
    </location>
</feature>
<feature type="region of interest" description="Disordered" evidence="6">
    <location>
        <begin position="35"/>
        <end position="78"/>
    </location>
</feature>
<evidence type="ECO:0000256" key="6">
    <source>
        <dbReference type="SAM" id="MobiDB-lite"/>
    </source>
</evidence>
<keyword evidence="4 5" id="KW-0440">LIM domain</keyword>
<name>A0A9W8E3B3_9FUNG</name>
<keyword evidence="3 5" id="KW-0862">Zinc</keyword>
<dbReference type="Pfam" id="PF00412">
    <property type="entry name" value="LIM"/>
    <property type="match status" value="4"/>
</dbReference>
<proteinExistence type="predicted"/>
<feature type="region of interest" description="Disordered" evidence="6">
    <location>
        <begin position="169"/>
        <end position="253"/>
    </location>
</feature>
<feature type="domain" description="LIM zinc-binding" evidence="7">
    <location>
        <begin position="625"/>
        <end position="693"/>
    </location>
</feature>
<feature type="region of interest" description="Disordered" evidence="6">
    <location>
        <begin position="693"/>
        <end position="729"/>
    </location>
</feature>
<evidence type="ECO:0000259" key="7">
    <source>
        <dbReference type="PROSITE" id="PS50023"/>
    </source>
</evidence>
<evidence type="ECO:0000256" key="2">
    <source>
        <dbReference type="ARBA" id="ARBA00022737"/>
    </source>
</evidence>
<feature type="compositionally biased region" description="Polar residues" evidence="6">
    <location>
        <begin position="426"/>
        <end position="441"/>
    </location>
</feature>
<dbReference type="Gene3D" id="2.10.110.10">
    <property type="entry name" value="Cysteine Rich Protein"/>
    <property type="match status" value="4"/>
</dbReference>
<evidence type="ECO:0000256" key="4">
    <source>
        <dbReference type="ARBA" id="ARBA00023038"/>
    </source>
</evidence>
<dbReference type="InterPro" id="IPR001781">
    <property type="entry name" value="Znf_LIM"/>
</dbReference>
<feature type="region of interest" description="Disordered" evidence="6">
    <location>
        <begin position="339"/>
        <end position="459"/>
    </location>
</feature>
<dbReference type="PANTHER" id="PTHR24205">
    <property type="entry name" value="FOUR AND A HALF LIM DOMAINS PROTEIN"/>
    <property type="match status" value="1"/>
</dbReference>
<dbReference type="Proteomes" id="UP001150569">
    <property type="component" value="Unassembled WGS sequence"/>
</dbReference>
<keyword evidence="1 5" id="KW-0479">Metal-binding</keyword>